<reference evidence="2" key="2">
    <citation type="submission" date="2025-08" db="UniProtKB">
        <authorList>
            <consortium name="Ensembl"/>
        </authorList>
    </citation>
    <scope>IDENTIFICATION</scope>
    <source>
        <strain evidence="2">broiler</strain>
    </source>
</reference>
<keyword evidence="3" id="KW-1185">Reference proteome</keyword>
<evidence type="ECO:0000313" key="2">
    <source>
        <dbReference type="Ensembl" id="ENSGALP00010027606.1"/>
    </source>
</evidence>
<name>A0A8V0ZAD4_CHICK</name>
<sequence>PRTEPRQPHPAAGAAPAPPAMSDELSDLLREFDEVVEGFDRGPASQYERHLEELKRKAGHSVYDSGIDELESDLNSSEEDLNTHTGPYSSKAKLGDTQELEEFIADLDKVLEGMYMALSTRLSHRYGTASDTITVVSAEMTVL</sequence>
<evidence type="ECO:0008006" key="4">
    <source>
        <dbReference type="Google" id="ProtNLM"/>
    </source>
</evidence>
<dbReference type="PANTHER" id="PTHR32193:SF5">
    <property type="entry name" value="RGCC PROTEIN"/>
    <property type="match status" value="1"/>
</dbReference>
<protein>
    <recommendedName>
        <fullName evidence="4">RGCC protein</fullName>
    </recommendedName>
</protein>
<evidence type="ECO:0000256" key="1">
    <source>
        <dbReference type="SAM" id="MobiDB-lite"/>
    </source>
</evidence>
<proteinExistence type="predicted"/>
<dbReference type="PANTHER" id="PTHR32193">
    <property type="entry name" value="REGULATOR OF CELL CYCLE RGCC"/>
    <property type="match status" value="1"/>
</dbReference>
<organism evidence="2 3">
    <name type="scientific">Gallus gallus</name>
    <name type="common">Chicken</name>
    <dbReference type="NCBI Taxonomy" id="9031"/>
    <lineage>
        <taxon>Eukaryota</taxon>
        <taxon>Metazoa</taxon>
        <taxon>Chordata</taxon>
        <taxon>Craniata</taxon>
        <taxon>Vertebrata</taxon>
        <taxon>Euteleostomi</taxon>
        <taxon>Archelosauria</taxon>
        <taxon>Archosauria</taxon>
        <taxon>Dinosauria</taxon>
        <taxon>Saurischia</taxon>
        <taxon>Theropoda</taxon>
        <taxon>Coelurosauria</taxon>
        <taxon>Aves</taxon>
        <taxon>Neognathae</taxon>
        <taxon>Galloanserae</taxon>
        <taxon>Galliformes</taxon>
        <taxon>Phasianidae</taxon>
        <taxon>Phasianinae</taxon>
        <taxon>Gallus</taxon>
    </lineage>
</organism>
<evidence type="ECO:0000313" key="3">
    <source>
        <dbReference type="Proteomes" id="UP000000539"/>
    </source>
</evidence>
<reference evidence="2" key="3">
    <citation type="submission" date="2025-09" db="UniProtKB">
        <authorList>
            <consortium name="Ensembl"/>
        </authorList>
    </citation>
    <scope>IDENTIFICATION</scope>
    <source>
        <strain evidence="2">broiler</strain>
    </source>
</reference>
<feature type="compositionally biased region" description="Acidic residues" evidence="1">
    <location>
        <begin position="68"/>
        <end position="80"/>
    </location>
</feature>
<dbReference type="AlphaFoldDB" id="A0A8V0ZAD4"/>
<reference evidence="2" key="1">
    <citation type="submission" date="2020-11" db="EMBL/GenBank/DDBJ databases">
        <title>Gallus gallus (Chicken) genome, bGalGal1, GRCg7b, maternal haplotype autosomes + Z &amp; W.</title>
        <authorList>
            <person name="Warren W."/>
            <person name="Formenti G."/>
            <person name="Fedrigo O."/>
            <person name="Haase B."/>
            <person name="Mountcastle J."/>
            <person name="Balacco J."/>
            <person name="Tracey A."/>
            <person name="Schneider V."/>
            <person name="Okimoto R."/>
            <person name="Cheng H."/>
            <person name="Hawken R."/>
            <person name="Howe K."/>
            <person name="Jarvis E.D."/>
        </authorList>
    </citation>
    <scope>NUCLEOTIDE SEQUENCE [LARGE SCALE GENOMIC DNA]</scope>
    <source>
        <strain evidence="2">Broiler</strain>
    </source>
</reference>
<dbReference type="Proteomes" id="UP000000539">
    <property type="component" value="Chromosome 4"/>
</dbReference>
<feature type="region of interest" description="Disordered" evidence="1">
    <location>
        <begin position="1"/>
        <end position="22"/>
    </location>
</feature>
<dbReference type="GO" id="GO:0051726">
    <property type="term" value="P:regulation of cell cycle"/>
    <property type="evidence" value="ECO:0007669"/>
    <property type="project" value="InterPro"/>
</dbReference>
<feature type="region of interest" description="Disordered" evidence="1">
    <location>
        <begin position="68"/>
        <end position="93"/>
    </location>
</feature>
<dbReference type="InterPro" id="IPR029252">
    <property type="entry name" value="RGCC"/>
</dbReference>
<dbReference type="Pfam" id="PF15151">
    <property type="entry name" value="RGCC"/>
    <property type="match status" value="1"/>
</dbReference>
<dbReference type="GeneTree" id="ENSGT00390000011709"/>
<dbReference type="Ensembl" id="ENSGALT00010046355.1">
    <property type="protein sequence ID" value="ENSGALP00010027606.1"/>
    <property type="gene ID" value="ENSGALG00010019158.1"/>
</dbReference>
<accession>A0A8V0ZAD4</accession>